<dbReference type="InterPro" id="IPR011333">
    <property type="entry name" value="SKP1/BTB/POZ_sf"/>
</dbReference>
<evidence type="ECO:0000259" key="5">
    <source>
        <dbReference type="PROSITE" id="PS50097"/>
    </source>
</evidence>
<evidence type="ECO:0000256" key="1">
    <source>
        <dbReference type="ARBA" id="ARBA00022441"/>
    </source>
</evidence>
<evidence type="ECO:0000256" key="3">
    <source>
        <dbReference type="SAM" id="MobiDB-lite"/>
    </source>
</evidence>
<feature type="region of interest" description="Disordered" evidence="3">
    <location>
        <begin position="513"/>
        <end position="573"/>
    </location>
</feature>
<feature type="transmembrane region" description="Helical" evidence="4">
    <location>
        <begin position="54"/>
        <end position="72"/>
    </location>
</feature>
<dbReference type="PROSITE" id="PS50097">
    <property type="entry name" value="BTB"/>
    <property type="match status" value="1"/>
</dbReference>
<feature type="region of interest" description="Disordered" evidence="3">
    <location>
        <begin position="82"/>
        <end position="103"/>
    </location>
</feature>
<keyword evidence="4" id="KW-0812">Transmembrane</keyword>
<dbReference type="Pfam" id="PF07707">
    <property type="entry name" value="BACK"/>
    <property type="match status" value="1"/>
</dbReference>
<feature type="compositionally biased region" description="Low complexity" evidence="3">
    <location>
        <begin position="525"/>
        <end position="542"/>
    </location>
</feature>
<sequence length="573" mass="62346">MGELVVGDKRVSAPLQLRVAFLCFVVVFSQLTKGMQSASTFFQRLMSPRSRVGVLRRSLWVVVWAAVSRLLWRVWRKRRGGSGLHPQSTTPLLLHGGRPATPNRRVRMRNSDRQVVFSKLSEMRRAGEGCDVEMRAVEREAKPDGGREEAKTSATLQRIVESESRVLVHSCVLEAASAEFRKLIDEAGDNWITDGSATRRRRRLVFVQDTSPEALGALVDFIYDGEVFLSDQNIELVLELAIRYSLRPLVEHCCGLLAACVSSATACRVLIVADKLHAEPLRRDTLRYIASHLEEVSADVVQRSYQAGLQALSLDLPATDEATTAEEGASPSRSDSGFSMLTSDLVLEILLSDAVRVSEAWVFLTMAGWLAEQPSACQEQPPSLLPAVHFSRIPPPFLAGFVEPHPIMRSPQAQRLVQEAFRRQALAPSSPPSHSRDKTSMVRARTGPLWKPATRGGSEELLGQVHRLVRDDFAWKVGEVLLFSSVPTVAPGRSDGEGPAAQGRPVEVVPAIPITPTALPEPPVRQRTGSTRSSSGGTTTTETGGGQGASRGGVLASSRAAPSSPLLAALWGE</sequence>
<dbReference type="PANTHER" id="PTHR45632">
    <property type="entry name" value="LD33804P"/>
    <property type="match status" value="1"/>
</dbReference>
<dbReference type="InterPro" id="IPR000210">
    <property type="entry name" value="BTB/POZ_dom"/>
</dbReference>
<dbReference type="CDD" id="cd14733">
    <property type="entry name" value="BACK"/>
    <property type="match status" value="1"/>
</dbReference>
<evidence type="ECO:0000256" key="4">
    <source>
        <dbReference type="SAM" id="Phobius"/>
    </source>
</evidence>
<dbReference type="Gene3D" id="1.25.40.420">
    <property type="match status" value="1"/>
</dbReference>
<keyword evidence="2" id="KW-0677">Repeat</keyword>
<dbReference type="Gene3D" id="3.30.710.10">
    <property type="entry name" value="Potassium Channel Kv1.1, Chain A"/>
    <property type="match status" value="1"/>
</dbReference>
<dbReference type="SMART" id="SM00225">
    <property type="entry name" value="BTB"/>
    <property type="match status" value="1"/>
</dbReference>
<dbReference type="PANTHER" id="PTHR45632:SF3">
    <property type="entry name" value="KELCH-LIKE PROTEIN 32"/>
    <property type="match status" value="1"/>
</dbReference>
<keyword evidence="4" id="KW-1133">Transmembrane helix</keyword>
<keyword evidence="1" id="KW-0880">Kelch repeat</keyword>
<organism evidence="6">
    <name type="scientific">Rhizochromulina marina</name>
    <dbReference type="NCBI Taxonomy" id="1034831"/>
    <lineage>
        <taxon>Eukaryota</taxon>
        <taxon>Sar</taxon>
        <taxon>Stramenopiles</taxon>
        <taxon>Ochrophyta</taxon>
        <taxon>Dictyochophyceae</taxon>
        <taxon>Rhizochromulinales</taxon>
        <taxon>Rhizochromulina</taxon>
    </lineage>
</organism>
<feature type="compositionally biased region" description="Low complexity" evidence="3">
    <location>
        <begin position="555"/>
        <end position="573"/>
    </location>
</feature>
<dbReference type="AlphaFoldDB" id="A0A7S2SU54"/>
<keyword evidence="4" id="KW-0472">Membrane</keyword>
<dbReference type="SUPFAM" id="SSF54695">
    <property type="entry name" value="POZ domain"/>
    <property type="match status" value="1"/>
</dbReference>
<evidence type="ECO:0000256" key="2">
    <source>
        <dbReference type="ARBA" id="ARBA00022737"/>
    </source>
</evidence>
<name>A0A7S2SU54_9STRA</name>
<dbReference type="SMART" id="SM00875">
    <property type="entry name" value="BACK"/>
    <property type="match status" value="1"/>
</dbReference>
<reference evidence="6" key="1">
    <citation type="submission" date="2021-01" db="EMBL/GenBank/DDBJ databases">
        <authorList>
            <person name="Corre E."/>
            <person name="Pelletier E."/>
            <person name="Niang G."/>
            <person name="Scheremetjew M."/>
            <person name="Finn R."/>
            <person name="Kale V."/>
            <person name="Holt S."/>
            <person name="Cochrane G."/>
            <person name="Meng A."/>
            <person name="Brown T."/>
            <person name="Cohen L."/>
        </authorList>
    </citation>
    <scope>NUCLEOTIDE SEQUENCE</scope>
    <source>
        <strain evidence="6">CCMP1243</strain>
    </source>
</reference>
<feature type="transmembrane region" description="Helical" evidence="4">
    <location>
        <begin position="15"/>
        <end position="33"/>
    </location>
</feature>
<dbReference type="Pfam" id="PF00651">
    <property type="entry name" value="BTB"/>
    <property type="match status" value="1"/>
</dbReference>
<protein>
    <recommendedName>
        <fullName evidence="5">BTB domain-containing protein</fullName>
    </recommendedName>
</protein>
<evidence type="ECO:0000313" key="6">
    <source>
        <dbReference type="EMBL" id="CAD9708230.1"/>
    </source>
</evidence>
<dbReference type="InterPro" id="IPR011705">
    <property type="entry name" value="BACK"/>
</dbReference>
<feature type="domain" description="BTB" evidence="5">
    <location>
        <begin position="154"/>
        <end position="231"/>
    </location>
</feature>
<proteinExistence type="predicted"/>
<accession>A0A7S2SU54</accession>
<gene>
    <name evidence="6" type="ORF">RMAR1173_LOCUS19221</name>
</gene>
<dbReference type="CDD" id="cd18186">
    <property type="entry name" value="BTB_POZ_ZBTB_KLHL-like"/>
    <property type="match status" value="1"/>
</dbReference>
<dbReference type="EMBL" id="HBHJ01029036">
    <property type="protein sequence ID" value="CAD9708230.1"/>
    <property type="molecule type" value="Transcribed_RNA"/>
</dbReference>